<sequence>MATTLRSLLLTATGSLAVLGAVLAMRASAATGGSVLARGVELEVHGIPALGQEAFAGSWGRAFAGPSGGEDDGDWADPDGVRAFVSLGGRRLRARVAAPVSWEATSRFDVRRLRLNPRAGQPLLVTGTVTTGVRWRPSGPVSASVLAAPGSVTVLGRPVEAGTTVIPATGAQLGYPGVGSAVLTVVRTDVRRTAPRAEAGMTLAISGRMLDASGGLVHDGPLAEVTLGGTGVHCAGAGVTPRPAPSPASDFAPSLAPFSEPAPAATPAPVPFLGPAATPAPAPFPGPAATPAPVPFLGPAATPAPVPFWAPAAIPGPAATPASSAGSSGPVTAPTPVPAAAPAPVESLLTALAAPAGCARPPA</sequence>
<accession>A0ABT9QVD3</accession>
<protein>
    <recommendedName>
        <fullName evidence="5">DUF5666 domain-containing protein</fullName>
    </recommendedName>
</protein>
<name>A0ABT9QVD3_9ACTN</name>
<feature type="compositionally biased region" description="Low complexity" evidence="1">
    <location>
        <begin position="247"/>
        <end position="263"/>
    </location>
</feature>
<dbReference type="Proteomes" id="UP001230426">
    <property type="component" value="Unassembled WGS sequence"/>
</dbReference>
<dbReference type="EMBL" id="JAUSRB010000001">
    <property type="protein sequence ID" value="MDP9860925.1"/>
    <property type="molecule type" value="Genomic_DNA"/>
</dbReference>
<dbReference type="RefSeq" id="WP_306856595.1">
    <property type="nucleotide sequence ID" value="NZ_JAUSRB010000001.1"/>
</dbReference>
<keyword evidence="4" id="KW-1185">Reference proteome</keyword>
<feature type="compositionally biased region" description="Low complexity" evidence="1">
    <location>
        <begin position="317"/>
        <end position="332"/>
    </location>
</feature>
<feature type="region of interest" description="Disordered" evidence="1">
    <location>
        <begin position="317"/>
        <end position="340"/>
    </location>
</feature>
<comment type="caution">
    <text evidence="3">The sequence shown here is derived from an EMBL/GenBank/DDBJ whole genome shotgun (WGS) entry which is preliminary data.</text>
</comment>
<reference evidence="3 4" key="1">
    <citation type="submission" date="2023-07" db="EMBL/GenBank/DDBJ databases">
        <title>Sequencing the genomes of 1000 actinobacteria strains.</title>
        <authorList>
            <person name="Klenk H.-P."/>
        </authorList>
    </citation>
    <scope>NUCLEOTIDE SEQUENCE [LARGE SCALE GENOMIC DNA]</scope>
    <source>
        <strain evidence="3 4">DSM 44109</strain>
    </source>
</reference>
<evidence type="ECO:0000313" key="3">
    <source>
        <dbReference type="EMBL" id="MDP9860925.1"/>
    </source>
</evidence>
<gene>
    <name evidence="3" type="ORF">J2S55_000184</name>
</gene>
<keyword evidence="2" id="KW-0732">Signal</keyword>
<evidence type="ECO:0000313" key="4">
    <source>
        <dbReference type="Proteomes" id="UP001230426"/>
    </source>
</evidence>
<feature type="region of interest" description="Disordered" evidence="1">
    <location>
        <begin position="240"/>
        <end position="263"/>
    </location>
</feature>
<feature type="chain" id="PRO_5046509821" description="DUF5666 domain-containing protein" evidence="2">
    <location>
        <begin position="30"/>
        <end position="363"/>
    </location>
</feature>
<evidence type="ECO:0000256" key="1">
    <source>
        <dbReference type="SAM" id="MobiDB-lite"/>
    </source>
</evidence>
<evidence type="ECO:0000256" key="2">
    <source>
        <dbReference type="SAM" id="SignalP"/>
    </source>
</evidence>
<organism evidence="3 4">
    <name type="scientific">Streptosporangium brasiliense</name>
    <dbReference type="NCBI Taxonomy" id="47480"/>
    <lineage>
        <taxon>Bacteria</taxon>
        <taxon>Bacillati</taxon>
        <taxon>Actinomycetota</taxon>
        <taxon>Actinomycetes</taxon>
        <taxon>Streptosporangiales</taxon>
        <taxon>Streptosporangiaceae</taxon>
        <taxon>Streptosporangium</taxon>
    </lineage>
</organism>
<feature type="signal peptide" evidence="2">
    <location>
        <begin position="1"/>
        <end position="29"/>
    </location>
</feature>
<evidence type="ECO:0008006" key="5">
    <source>
        <dbReference type="Google" id="ProtNLM"/>
    </source>
</evidence>
<proteinExistence type="predicted"/>